<feature type="transmembrane region" description="Helical" evidence="1">
    <location>
        <begin position="104"/>
        <end position="123"/>
    </location>
</feature>
<feature type="transmembrane region" description="Helical" evidence="1">
    <location>
        <begin position="61"/>
        <end position="84"/>
    </location>
</feature>
<name>A0A2D3PTM7_9FUSO</name>
<evidence type="ECO:0000313" key="3">
    <source>
        <dbReference type="Proteomes" id="UP000230781"/>
    </source>
</evidence>
<accession>A0A2D3PTM7</accession>
<gene>
    <name evidence="2" type="ORF">CTM98_10555</name>
</gene>
<organism evidence="2 3">
    <name type="scientific">Fusobacterium pseudoperiodonticum</name>
    <dbReference type="NCBI Taxonomy" id="2663009"/>
    <lineage>
        <taxon>Bacteria</taxon>
        <taxon>Fusobacteriati</taxon>
        <taxon>Fusobacteriota</taxon>
        <taxon>Fusobacteriia</taxon>
        <taxon>Fusobacteriales</taxon>
        <taxon>Fusobacteriaceae</taxon>
        <taxon>Fusobacterium</taxon>
    </lineage>
</organism>
<dbReference type="RefSeq" id="WP_100026972.1">
    <property type="nucleotide sequence ID" value="NZ_CP024704.1"/>
</dbReference>
<keyword evidence="1" id="KW-1133">Transmembrane helix</keyword>
<evidence type="ECO:0000313" key="2">
    <source>
        <dbReference type="EMBL" id="ATV71055.1"/>
    </source>
</evidence>
<keyword evidence="1" id="KW-0812">Transmembrane</keyword>
<sequence length="157" mass="18417">MSDIKEKIIKGLKYFSYKERKNREYENFKKEMENLENLPSSSLKAEYILTKSKYDFKKLKLTLIYISVAIAIVAGILSKLFYVFEKIVHFIFLNSENIEAGKAFIILSLVISILIITSVVIFLKNYIKNMQLLYKHLLTIEEVIKAKNESREYLSTK</sequence>
<dbReference type="AlphaFoldDB" id="A0A2D3PTM7"/>
<dbReference type="EMBL" id="CP024704">
    <property type="protein sequence ID" value="ATV71055.1"/>
    <property type="molecule type" value="Genomic_DNA"/>
</dbReference>
<protein>
    <submittedName>
        <fullName evidence="2">Uncharacterized protein</fullName>
    </submittedName>
</protein>
<evidence type="ECO:0000256" key="1">
    <source>
        <dbReference type="SAM" id="Phobius"/>
    </source>
</evidence>
<reference evidence="2 3" key="1">
    <citation type="submission" date="2017-11" db="EMBL/GenBank/DDBJ databases">
        <title>Genome sequencing of Fusobacterium periodonticum KCOM 2555.</title>
        <authorList>
            <person name="Kook J.-K."/>
            <person name="Park S.-N."/>
            <person name="Lim Y.K."/>
        </authorList>
    </citation>
    <scope>NUCLEOTIDE SEQUENCE [LARGE SCALE GENOMIC DNA]</scope>
    <source>
        <strain evidence="2 3">KCOM 2555</strain>
    </source>
</reference>
<proteinExistence type="predicted"/>
<dbReference type="Proteomes" id="UP000230781">
    <property type="component" value="Chromosome"/>
</dbReference>
<keyword evidence="1" id="KW-0472">Membrane</keyword>